<accession>A0ABX5GYB8</accession>
<keyword evidence="3" id="KW-1185">Reference proteome</keyword>
<reference evidence="2 3" key="1">
    <citation type="submission" date="2018-01" db="EMBL/GenBank/DDBJ databases">
        <title>Whole genome sequencing of Histamine producing bacteria.</title>
        <authorList>
            <person name="Butler K."/>
        </authorList>
    </citation>
    <scope>NUCLEOTIDE SEQUENCE [LARGE SCALE GENOMIC DNA]</scope>
    <source>
        <strain evidence="2 3">A6-1</strain>
    </source>
</reference>
<organism evidence="2 3">
    <name type="scientific">Photobacterium angustum</name>
    <dbReference type="NCBI Taxonomy" id="661"/>
    <lineage>
        <taxon>Bacteria</taxon>
        <taxon>Pseudomonadati</taxon>
        <taxon>Pseudomonadota</taxon>
        <taxon>Gammaproteobacteria</taxon>
        <taxon>Vibrionales</taxon>
        <taxon>Vibrionaceae</taxon>
        <taxon>Photobacterium</taxon>
    </lineage>
</organism>
<protein>
    <submittedName>
        <fullName evidence="2">LicD family protein</fullName>
    </submittedName>
</protein>
<comment type="caution">
    <text evidence="2">The sequence shown here is derived from an EMBL/GenBank/DDBJ whole genome shotgun (WGS) entry which is preliminary data.</text>
</comment>
<dbReference type="InterPro" id="IPR052942">
    <property type="entry name" value="LPS_cholinephosphotransferase"/>
</dbReference>
<feature type="non-terminal residue" evidence="2">
    <location>
        <position position="137"/>
    </location>
</feature>
<dbReference type="Pfam" id="PF04991">
    <property type="entry name" value="LicD"/>
    <property type="match status" value="1"/>
</dbReference>
<sequence>MRELSLIELREKQLEILDDIHKYCIENDLKYSLAGGSLLGAIRHKGYIPWDDDIDIMMPRDDYEYLMENFNCNEKYNCHHLKGDGKNYFPRFYGKISLNNTKIIEPNSPSFFDNIGINIDVFPIDHLSKRILSKGIK</sequence>
<evidence type="ECO:0000313" key="2">
    <source>
        <dbReference type="EMBL" id="PSX01050.1"/>
    </source>
</evidence>
<evidence type="ECO:0000259" key="1">
    <source>
        <dbReference type="Pfam" id="PF04991"/>
    </source>
</evidence>
<dbReference type="RefSeq" id="WP_146154942.1">
    <property type="nucleotide sequence ID" value="NZ_PYOU01000035.1"/>
</dbReference>
<gene>
    <name evidence="2" type="ORF">C0W27_22495</name>
</gene>
<dbReference type="Proteomes" id="UP000240989">
    <property type="component" value="Unassembled WGS sequence"/>
</dbReference>
<dbReference type="EMBL" id="PYOU01000035">
    <property type="protein sequence ID" value="PSX01050.1"/>
    <property type="molecule type" value="Genomic_DNA"/>
</dbReference>
<dbReference type="PANTHER" id="PTHR43404">
    <property type="entry name" value="LIPOPOLYSACCHARIDE CHOLINEPHOSPHOTRANSFERASE LICD"/>
    <property type="match status" value="1"/>
</dbReference>
<name>A0ABX5GYB8_PHOAN</name>
<dbReference type="PANTHER" id="PTHR43404:SF2">
    <property type="entry name" value="LIPOPOLYSACCHARIDE CHOLINEPHOSPHOTRANSFERASE LICD"/>
    <property type="match status" value="1"/>
</dbReference>
<feature type="domain" description="LicD/FKTN/FKRP nucleotidyltransferase" evidence="1">
    <location>
        <begin position="24"/>
        <end position="129"/>
    </location>
</feature>
<evidence type="ECO:0000313" key="3">
    <source>
        <dbReference type="Proteomes" id="UP000240989"/>
    </source>
</evidence>
<proteinExistence type="predicted"/>
<dbReference type="InterPro" id="IPR007074">
    <property type="entry name" value="LicD/FKTN/FKRP_NTP_transf"/>
</dbReference>